<dbReference type="RefSeq" id="WP_406794297.1">
    <property type="nucleotide sequence ID" value="NZ_JBJHZX010000050.1"/>
</dbReference>
<dbReference type="SUPFAM" id="SSF58104">
    <property type="entry name" value="Methyl-accepting chemotaxis protein (MCP) signaling domain"/>
    <property type="match status" value="1"/>
</dbReference>
<dbReference type="Gene3D" id="1.10.287.950">
    <property type="entry name" value="Methyl-accepting chemotaxis protein"/>
    <property type="match status" value="1"/>
</dbReference>
<dbReference type="EMBL" id="JBJHZX010000050">
    <property type="protein sequence ID" value="MFL0198188.1"/>
    <property type="molecule type" value="Genomic_DNA"/>
</dbReference>
<comment type="caution">
    <text evidence="4">The sequence shown here is derived from an EMBL/GenBank/DDBJ whole genome shotgun (WGS) entry which is preliminary data.</text>
</comment>
<dbReference type="SMART" id="SM00283">
    <property type="entry name" value="MA"/>
    <property type="match status" value="1"/>
</dbReference>
<evidence type="ECO:0000313" key="4">
    <source>
        <dbReference type="EMBL" id="MFL0198188.1"/>
    </source>
</evidence>
<dbReference type="Pfam" id="PF00015">
    <property type="entry name" value="MCPsignal"/>
    <property type="match status" value="1"/>
</dbReference>
<proteinExistence type="predicted"/>
<dbReference type="InterPro" id="IPR004089">
    <property type="entry name" value="MCPsignal_dom"/>
</dbReference>
<dbReference type="Proteomes" id="UP001623660">
    <property type="component" value="Unassembled WGS sequence"/>
</dbReference>
<reference evidence="4 5" key="1">
    <citation type="submission" date="2024-11" db="EMBL/GenBank/DDBJ databases">
        <authorList>
            <person name="Heng Y.C."/>
            <person name="Lim A.C.H."/>
            <person name="Lee J.K.Y."/>
            <person name="Kittelmann S."/>
        </authorList>
    </citation>
    <scope>NUCLEOTIDE SEQUENCE [LARGE SCALE GENOMIC DNA]</scope>
    <source>
        <strain evidence="4 5">WILCCON 0269</strain>
    </source>
</reference>
<keyword evidence="1 2" id="KW-0807">Transducer</keyword>
<evidence type="ECO:0000256" key="2">
    <source>
        <dbReference type="PROSITE-ProRule" id="PRU00284"/>
    </source>
</evidence>
<evidence type="ECO:0000313" key="5">
    <source>
        <dbReference type="Proteomes" id="UP001623660"/>
    </source>
</evidence>
<sequence>MEKSISNNEESIITSLIKAIPIIKDALPVDSMFAVTDKERFLYYVSGENMNVKVLPGSLIPHQSGMYICQRTGKKVLEVLLEEVYGIPVKSSSVPIRNKENHIIGAFGIGLSVDTQKKLYESSEKIAATTEEIYATMEELTTSSTKLATDLDSLKKVGESTIEEIKKTSKILQLVNEIATNSKLLALNAAIEAARTGEQGRGFAVVAKEIRKMADNSAKSIKNINEILLFIESGISSIVQELAQIAQLGEEQSAATEEVSTCIQQLTSLAADIERVAKTTI</sequence>
<gene>
    <name evidence="4" type="ORF">ACJDU8_21875</name>
</gene>
<dbReference type="PROSITE" id="PS50111">
    <property type="entry name" value="CHEMOTAXIS_TRANSDUC_2"/>
    <property type="match status" value="1"/>
</dbReference>
<keyword evidence="5" id="KW-1185">Reference proteome</keyword>
<name>A0ABW8SSM9_9CLOT</name>
<dbReference type="PANTHER" id="PTHR32089:SF112">
    <property type="entry name" value="LYSOZYME-LIKE PROTEIN-RELATED"/>
    <property type="match status" value="1"/>
</dbReference>
<evidence type="ECO:0000256" key="1">
    <source>
        <dbReference type="ARBA" id="ARBA00023224"/>
    </source>
</evidence>
<dbReference type="PANTHER" id="PTHR32089">
    <property type="entry name" value="METHYL-ACCEPTING CHEMOTAXIS PROTEIN MCPB"/>
    <property type="match status" value="1"/>
</dbReference>
<organism evidence="4 5">
    <name type="scientific">Candidatus Clostridium eludens</name>
    <dbReference type="NCBI Taxonomy" id="3381663"/>
    <lineage>
        <taxon>Bacteria</taxon>
        <taxon>Bacillati</taxon>
        <taxon>Bacillota</taxon>
        <taxon>Clostridia</taxon>
        <taxon>Eubacteriales</taxon>
        <taxon>Clostridiaceae</taxon>
        <taxon>Clostridium</taxon>
    </lineage>
</organism>
<protein>
    <submittedName>
        <fullName evidence="4">Methyl-accepting chemotaxis protein</fullName>
    </submittedName>
</protein>
<accession>A0ABW8SSM9</accession>
<feature type="domain" description="Methyl-accepting transducer" evidence="3">
    <location>
        <begin position="112"/>
        <end position="281"/>
    </location>
</feature>
<evidence type="ECO:0000259" key="3">
    <source>
        <dbReference type="PROSITE" id="PS50111"/>
    </source>
</evidence>